<dbReference type="EMBL" id="LK028578">
    <property type="protein sequence ID" value="CDS18577.1"/>
    <property type="molecule type" value="Genomic_DNA"/>
</dbReference>
<name>A0A068WFP1_ECHGR</name>
<evidence type="ECO:0000313" key="2">
    <source>
        <dbReference type="Proteomes" id="UP000492820"/>
    </source>
</evidence>
<accession>A0A068WFP1</accession>
<protein>
    <submittedName>
        <fullName evidence="1 3">Uncharacterized protein</fullName>
    </submittedName>
</protein>
<dbReference type="AlphaFoldDB" id="A0A068WFP1"/>
<evidence type="ECO:0000313" key="3">
    <source>
        <dbReference type="WBParaSite" id="EgrG_000636600"/>
    </source>
</evidence>
<dbReference type="Proteomes" id="UP000492820">
    <property type="component" value="Unassembled WGS sequence"/>
</dbReference>
<reference evidence="3" key="3">
    <citation type="submission" date="2020-10" db="UniProtKB">
        <authorList>
            <consortium name="WormBaseParasite"/>
        </authorList>
    </citation>
    <scope>IDENTIFICATION</scope>
</reference>
<reference evidence="1 2" key="1">
    <citation type="journal article" date="2013" name="Nature">
        <title>The genomes of four tapeworm species reveal adaptations to parasitism.</title>
        <authorList>
            <person name="Tsai I.J."/>
            <person name="Zarowiecki M."/>
            <person name="Holroyd N."/>
            <person name="Garciarrubio A."/>
            <person name="Sanchez-Flores A."/>
            <person name="Brooks K.L."/>
            <person name="Tracey A."/>
            <person name="Bobes R.J."/>
            <person name="Fragoso G."/>
            <person name="Sciutto E."/>
            <person name="Aslett M."/>
            <person name="Beasley H."/>
            <person name="Bennett H.M."/>
            <person name="Cai J."/>
            <person name="Camicia F."/>
            <person name="Clark R."/>
            <person name="Cucher M."/>
            <person name="De Silva N."/>
            <person name="Day T.A."/>
            <person name="Deplazes P."/>
            <person name="Estrada K."/>
            <person name="Fernandez C."/>
            <person name="Holland P.W."/>
            <person name="Hou J."/>
            <person name="Hu S."/>
            <person name="Huckvale T."/>
            <person name="Hung S.S."/>
            <person name="Kamenetzky L."/>
            <person name="Keane J.A."/>
            <person name="Kiss F."/>
            <person name="Koziol U."/>
            <person name="Lambert O."/>
            <person name="Liu K."/>
            <person name="Luo X."/>
            <person name="Luo Y."/>
            <person name="Macchiaroli N."/>
            <person name="Nichol S."/>
            <person name="Paps J."/>
            <person name="Parkinson J."/>
            <person name="Pouchkina-Stantcheva N."/>
            <person name="Riddiford N."/>
            <person name="Rosenzvit M."/>
            <person name="Salinas G."/>
            <person name="Wasmuth J.D."/>
            <person name="Zamanian M."/>
            <person name="Zheng Y."/>
            <person name="Cai X."/>
            <person name="Soberon X."/>
            <person name="Olson P.D."/>
            <person name="Laclette J.P."/>
            <person name="Brehm K."/>
            <person name="Berriman M."/>
            <person name="Garciarrubio A."/>
            <person name="Bobes R.J."/>
            <person name="Fragoso G."/>
            <person name="Sanchez-Flores A."/>
            <person name="Estrada K."/>
            <person name="Cevallos M.A."/>
            <person name="Morett E."/>
            <person name="Gonzalez V."/>
            <person name="Portillo T."/>
            <person name="Ochoa-Leyva A."/>
            <person name="Jose M.V."/>
            <person name="Sciutto E."/>
            <person name="Landa A."/>
            <person name="Jimenez L."/>
            <person name="Valdes V."/>
            <person name="Carrero J.C."/>
            <person name="Larralde C."/>
            <person name="Morales-Montor J."/>
            <person name="Limon-Lason J."/>
            <person name="Soberon X."/>
            <person name="Laclette J.P."/>
        </authorList>
    </citation>
    <scope>NUCLEOTIDE SEQUENCE [LARGE SCALE GENOMIC DNA]</scope>
</reference>
<proteinExistence type="predicted"/>
<sequence>MNSHGFSLEFASIRPTSERNSNYPEGVCLNNLVADHRNDTTLFQVHASQSMAEVDWQSCKSSIGCDLAFHRTSSTVDSWQHMCSNGLSKWIYCTALIVCSTRRSITQAPKAPSLCFRSSA</sequence>
<evidence type="ECO:0000313" key="1">
    <source>
        <dbReference type="EMBL" id="CDS18577.1"/>
    </source>
</evidence>
<organism evidence="1">
    <name type="scientific">Echinococcus granulosus</name>
    <name type="common">Hydatid tapeworm</name>
    <dbReference type="NCBI Taxonomy" id="6210"/>
    <lineage>
        <taxon>Eukaryota</taxon>
        <taxon>Metazoa</taxon>
        <taxon>Spiralia</taxon>
        <taxon>Lophotrochozoa</taxon>
        <taxon>Platyhelminthes</taxon>
        <taxon>Cestoda</taxon>
        <taxon>Eucestoda</taxon>
        <taxon>Cyclophyllidea</taxon>
        <taxon>Taeniidae</taxon>
        <taxon>Echinococcus</taxon>
        <taxon>Echinococcus granulosus group</taxon>
    </lineage>
</organism>
<dbReference type="WBParaSite" id="EgrG_000636600">
    <property type="protein sequence ID" value="EgrG_000636600"/>
    <property type="gene ID" value="EgrG_000636600"/>
</dbReference>
<reference evidence="1" key="2">
    <citation type="submission" date="2014-06" db="EMBL/GenBank/DDBJ databases">
        <authorList>
            <person name="Aslett M."/>
        </authorList>
    </citation>
    <scope>NUCLEOTIDE SEQUENCE</scope>
</reference>
<gene>
    <name evidence="1" type="ORF">EgrG_000636600</name>
</gene>